<gene>
    <name evidence="8" type="ORF">GCM10018980_22360</name>
</gene>
<dbReference type="PROSITE" id="PS50850">
    <property type="entry name" value="MFS"/>
    <property type="match status" value="1"/>
</dbReference>
<feature type="transmembrane region" description="Helical" evidence="6">
    <location>
        <begin position="99"/>
        <end position="118"/>
    </location>
</feature>
<evidence type="ECO:0000256" key="1">
    <source>
        <dbReference type="ARBA" id="ARBA00004651"/>
    </source>
</evidence>
<feature type="transmembrane region" description="Helical" evidence="6">
    <location>
        <begin position="323"/>
        <end position="342"/>
    </location>
</feature>
<evidence type="ECO:0000313" key="8">
    <source>
        <dbReference type="EMBL" id="GHG44466.1"/>
    </source>
</evidence>
<dbReference type="InterPro" id="IPR011701">
    <property type="entry name" value="MFS"/>
</dbReference>
<dbReference type="SUPFAM" id="SSF103473">
    <property type="entry name" value="MFS general substrate transporter"/>
    <property type="match status" value="1"/>
</dbReference>
<dbReference type="PANTHER" id="PTHR42910">
    <property type="entry name" value="TRANSPORTER SCO4007-RELATED"/>
    <property type="match status" value="1"/>
</dbReference>
<feature type="transmembrane region" description="Helical" evidence="6">
    <location>
        <begin position="62"/>
        <end position="87"/>
    </location>
</feature>
<organism evidence="8 9">
    <name type="scientific">Streptomyces capoamus</name>
    <dbReference type="NCBI Taxonomy" id="68183"/>
    <lineage>
        <taxon>Bacteria</taxon>
        <taxon>Bacillati</taxon>
        <taxon>Actinomycetota</taxon>
        <taxon>Actinomycetes</taxon>
        <taxon>Kitasatosporales</taxon>
        <taxon>Streptomycetaceae</taxon>
        <taxon>Streptomyces</taxon>
    </lineage>
</organism>
<evidence type="ECO:0000256" key="4">
    <source>
        <dbReference type="ARBA" id="ARBA00023136"/>
    </source>
</evidence>
<keyword evidence="2 6" id="KW-0812">Transmembrane</keyword>
<keyword evidence="3 6" id="KW-1133">Transmembrane helix</keyword>
<reference evidence="9" key="1">
    <citation type="journal article" date="2019" name="Int. J. Syst. Evol. Microbiol.">
        <title>The Global Catalogue of Microorganisms (GCM) 10K type strain sequencing project: providing services to taxonomists for standard genome sequencing and annotation.</title>
        <authorList>
            <consortium name="The Broad Institute Genomics Platform"/>
            <consortium name="The Broad Institute Genome Sequencing Center for Infectious Disease"/>
            <person name="Wu L."/>
            <person name="Ma J."/>
        </authorList>
    </citation>
    <scope>NUCLEOTIDE SEQUENCE [LARGE SCALE GENOMIC DNA]</scope>
    <source>
        <strain evidence="9">JCM 4253</strain>
    </source>
</reference>
<dbReference type="InterPro" id="IPR036259">
    <property type="entry name" value="MFS_trans_sf"/>
</dbReference>
<evidence type="ECO:0000256" key="3">
    <source>
        <dbReference type="ARBA" id="ARBA00022989"/>
    </source>
</evidence>
<protein>
    <submittedName>
        <fullName evidence="8">MFS transporter</fullName>
    </submittedName>
</protein>
<feature type="transmembrane region" description="Helical" evidence="6">
    <location>
        <begin position="362"/>
        <end position="381"/>
    </location>
</feature>
<name>A0A919C361_9ACTN</name>
<feature type="transmembrane region" description="Helical" evidence="6">
    <location>
        <begin position="387"/>
        <end position="407"/>
    </location>
</feature>
<feature type="transmembrane region" description="Helical" evidence="6">
    <location>
        <begin position="296"/>
        <end position="317"/>
    </location>
</feature>
<feature type="region of interest" description="Disordered" evidence="5">
    <location>
        <begin position="1"/>
        <end position="22"/>
    </location>
</feature>
<evidence type="ECO:0000256" key="5">
    <source>
        <dbReference type="SAM" id="MobiDB-lite"/>
    </source>
</evidence>
<feature type="transmembrane region" description="Helical" evidence="6">
    <location>
        <begin position="264"/>
        <end position="284"/>
    </location>
</feature>
<feature type="domain" description="Major facilitator superfamily (MFS) profile" evidence="7">
    <location>
        <begin position="27"/>
        <end position="410"/>
    </location>
</feature>
<dbReference type="GO" id="GO:0005886">
    <property type="term" value="C:plasma membrane"/>
    <property type="evidence" value="ECO:0007669"/>
    <property type="project" value="UniProtKB-SubCell"/>
</dbReference>
<proteinExistence type="predicted"/>
<feature type="transmembrane region" description="Helical" evidence="6">
    <location>
        <begin position="236"/>
        <end position="258"/>
    </location>
</feature>
<dbReference type="Pfam" id="PF07690">
    <property type="entry name" value="MFS_1"/>
    <property type="match status" value="1"/>
</dbReference>
<keyword evidence="9" id="KW-1185">Reference proteome</keyword>
<dbReference type="Proteomes" id="UP000619355">
    <property type="component" value="Unassembled WGS sequence"/>
</dbReference>
<keyword evidence="4 6" id="KW-0472">Membrane</keyword>
<feature type="compositionally biased region" description="Low complexity" evidence="5">
    <location>
        <begin position="1"/>
        <end position="14"/>
    </location>
</feature>
<evidence type="ECO:0000313" key="9">
    <source>
        <dbReference type="Proteomes" id="UP000619355"/>
    </source>
</evidence>
<dbReference type="EMBL" id="BNBF01000005">
    <property type="protein sequence ID" value="GHG44466.1"/>
    <property type="molecule type" value="Genomic_DNA"/>
</dbReference>
<sequence>MPAPDTPASSPAAHTSDHPAPPAARRTLMTRGLTFLFAVAGGAAVGNLYWAQPLLDFIARDLHASTAAAGWLVTATQLGYAAGILLVVPLGDAYDRRKLIPVMLLCSAVALLGCALAPSFGILLVAITLLGVTTVSGQLLAPLAGDLAEDDNRGSVVGTVVSGILTGILVSRTISGLIAGAAGWRTLYVVAAVAAAGFAALLHRAIPSLEPKTQMPYPALIASVGRVVRRERTVRWTLVLGATAFAAFTMFWTALTFLLSAPPFGYSVTEIGLFGLAGVAGALAARRAGRLHDRGLSLPASGIAWALVLAAFVLAAFAGHSVLLVVVVIVVLDVAVQGVNLLNQSRMFAVSDEARSRLNTAFVTSNFLGGAIGSAAASVLWSTGGWTAVTVAGMVLSGFGLVVWALGRRGPLVVPRRSR</sequence>
<dbReference type="CDD" id="cd17324">
    <property type="entry name" value="MFS_NepI_like"/>
    <property type="match status" value="1"/>
</dbReference>
<dbReference type="InterPro" id="IPR020846">
    <property type="entry name" value="MFS_dom"/>
</dbReference>
<feature type="transmembrane region" description="Helical" evidence="6">
    <location>
        <begin position="187"/>
        <end position="206"/>
    </location>
</feature>
<dbReference type="RefSeq" id="WP_229899500.1">
    <property type="nucleotide sequence ID" value="NZ_BNBF01000005.1"/>
</dbReference>
<dbReference type="GO" id="GO:0022857">
    <property type="term" value="F:transmembrane transporter activity"/>
    <property type="evidence" value="ECO:0007669"/>
    <property type="project" value="InterPro"/>
</dbReference>
<evidence type="ECO:0000256" key="2">
    <source>
        <dbReference type="ARBA" id="ARBA00022692"/>
    </source>
</evidence>
<feature type="transmembrane region" description="Helical" evidence="6">
    <location>
        <begin position="32"/>
        <end position="50"/>
    </location>
</feature>
<dbReference type="Gene3D" id="1.20.1250.20">
    <property type="entry name" value="MFS general substrate transporter like domains"/>
    <property type="match status" value="1"/>
</dbReference>
<comment type="subcellular location">
    <subcellularLocation>
        <location evidence="1">Cell membrane</location>
        <topology evidence="1">Multi-pass membrane protein</topology>
    </subcellularLocation>
</comment>
<evidence type="ECO:0000259" key="7">
    <source>
        <dbReference type="PROSITE" id="PS50850"/>
    </source>
</evidence>
<evidence type="ECO:0000256" key="6">
    <source>
        <dbReference type="SAM" id="Phobius"/>
    </source>
</evidence>
<dbReference type="AlphaFoldDB" id="A0A919C361"/>
<comment type="caution">
    <text evidence="8">The sequence shown here is derived from an EMBL/GenBank/DDBJ whole genome shotgun (WGS) entry which is preliminary data.</text>
</comment>
<accession>A0A919C361</accession>
<dbReference type="PANTHER" id="PTHR42910:SF1">
    <property type="entry name" value="MAJOR FACILITATOR SUPERFAMILY (MFS) PROFILE DOMAIN-CONTAINING PROTEIN"/>
    <property type="match status" value="1"/>
</dbReference>